<name>A0A853AR65_9PSEU</name>
<sequence>MILELHLLQSFPVSNLNRDDLGQPKSATFGGVPRARISSQSLKRAARDLFAEHGLDPTHLGSRTKRLVTKTAEVLGERGHDAGKAAEIAAEALHLLGFGVEQTQLTQYLLFVGKDAIDLLANFCEQNWSAIDKSLTEAKEEAAKKKKTKSSNKPTKRAKVKPSKEFAAAAKRIFDATRAADIALFGRMIADNTDFNVTAASQVAHALSTHAVTTEFDYYTAVDDLKRDAEPGADMIGTIDFNSACYYRYANLDLAQLAKNLDGDDELVAAAARAWLGAFIHATPGGKQSTTAARTMPETFLGTVRTRGAWNLANAFLRPVTGTDLLGTSTERLFTHFKALRDFYGTEDLRTVVGAALSCSNDTLPTADVVTSVGEFTSRLLATALDHA</sequence>
<organism evidence="2 3">
    <name type="scientific">Saccharopolyspora hordei</name>
    <dbReference type="NCBI Taxonomy" id="1838"/>
    <lineage>
        <taxon>Bacteria</taxon>
        <taxon>Bacillati</taxon>
        <taxon>Actinomycetota</taxon>
        <taxon>Actinomycetes</taxon>
        <taxon>Pseudonocardiales</taxon>
        <taxon>Pseudonocardiaceae</taxon>
        <taxon>Saccharopolyspora</taxon>
    </lineage>
</organism>
<dbReference type="InterPro" id="IPR010148">
    <property type="entry name" value="CRISPR-assoc_prot_CT1975"/>
</dbReference>
<feature type="compositionally biased region" description="Basic residues" evidence="1">
    <location>
        <begin position="144"/>
        <end position="161"/>
    </location>
</feature>
<accession>A0A853AR65</accession>
<dbReference type="Pfam" id="PF09344">
    <property type="entry name" value="Cas_CT1975"/>
    <property type="match status" value="1"/>
</dbReference>
<dbReference type="Proteomes" id="UP000587002">
    <property type="component" value="Unassembled WGS sequence"/>
</dbReference>
<dbReference type="EMBL" id="JACCFJ010000001">
    <property type="protein sequence ID" value="NYI83561.1"/>
    <property type="molecule type" value="Genomic_DNA"/>
</dbReference>
<dbReference type="RefSeq" id="WP_179720128.1">
    <property type="nucleotide sequence ID" value="NZ_BAABFH010000001.1"/>
</dbReference>
<evidence type="ECO:0000256" key="1">
    <source>
        <dbReference type="SAM" id="MobiDB-lite"/>
    </source>
</evidence>
<feature type="region of interest" description="Disordered" evidence="1">
    <location>
        <begin position="142"/>
        <end position="161"/>
    </location>
</feature>
<dbReference type="AlphaFoldDB" id="A0A853AR65"/>
<comment type="caution">
    <text evidence="2">The sequence shown here is derived from an EMBL/GenBank/DDBJ whole genome shotgun (WGS) entry which is preliminary data.</text>
</comment>
<protein>
    <submittedName>
        <fullName evidence="2">CRISPR system Cascade subunit CasC</fullName>
    </submittedName>
</protein>
<gene>
    <name evidence="2" type="ORF">HNR68_002191</name>
</gene>
<reference evidence="2 3" key="1">
    <citation type="submission" date="2020-07" db="EMBL/GenBank/DDBJ databases">
        <title>Sequencing the genomes of 1000 actinobacteria strains.</title>
        <authorList>
            <person name="Klenk H.-P."/>
        </authorList>
    </citation>
    <scope>NUCLEOTIDE SEQUENCE [LARGE SCALE GENOMIC DNA]</scope>
    <source>
        <strain evidence="2 3">DSM 44065</strain>
    </source>
</reference>
<keyword evidence="3" id="KW-1185">Reference proteome</keyword>
<dbReference type="NCBIfam" id="TIGR01869">
    <property type="entry name" value="casC_Cse4"/>
    <property type="match status" value="1"/>
</dbReference>
<evidence type="ECO:0000313" key="2">
    <source>
        <dbReference type="EMBL" id="NYI83561.1"/>
    </source>
</evidence>
<proteinExistence type="predicted"/>
<evidence type="ECO:0000313" key="3">
    <source>
        <dbReference type="Proteomes" id="UP000587002"/>
    </source>
</evidence>